<keyword evidence="3" id="KW-0813">Transport</keyword>
<dbReference type="PANTHER" id="PTHR16119:SF17">
    <property type="entry name" value="TRANSMEMBRANE PROTEIN 144"/>
    <property type="match status" value="1"/>
</dbReference>
<dbReference type="OrthoDB" id="1452595at2"/>
<evidence type="ECO:0000313" key="10">
    <source>
        <dbReference type="Proteomes" id="UP000223559"/>
    </source>
</evidence>
<feature type="transmembrane region" description="Helical" evidence="8">
    <location>
        <begin position="209"/>
        <end position="228"/>
    </location>
</feature>
<comment type="subcellular location">
    <subcellularLocation>
        <location evidence="1">Cell membrane</location>
        <topology evidence="1">Multi-pass membrane protein</topology>
    </subcellularLocation>
</comment>
<dbReference type="RefSeq" id="WP_004562637.1">
    <property type="nucleotide sequence ID" value="NZ_AEOS01000322.1"/>
</dbReference>
<feature type="transmembrane region" description="Helical" evidence="8">
    <location>
        <begin position="175"/>
        <end position="197"/>
    </location>
</feature>
<proteinExistence type="inferred from homology"/>
<accession>A0A2D1KSD4</accession>
<evidence type="ECO:0000256" key="1">
    <source>
        <dbReference type="ARBA" id="ARBA00004651"/>
    </source>
</evidence>
<dbReference type="AlphaFoldDB" id="A0A2D1KSD4"/>
<organism evidence="9 10">
    <name type="scientific">Loigolactobacillus coryniformis subsp. torquens DSM 20004 = KCTC 3535</name>
    <dbReference type="NCBI Taxonomy" id="1423822"/>
    <lineage>
        <taxon>Bacteria</taxon>
        <taxon>Bacillati</taxon>
        <taxon>Bacillota</taxon>
        <taxon>Bacilli</taxon>
        <taxon>Lactobacillales</taxon>
        <taxon>Lactobacillaceae</taxon>
        <taxon>Loigolactobacillus</taxon>
    </lineage>
</organism>
<dbReference type="InterPro" id="IPR037185">
    <property type="entry name" value="EmrE-like"/>
</dbReference>
<dbReference type="InterPro" id="IPR010651">
    <property type="entry name" value="Sugar_transport"/>
</dbReference>
<feature type="transmembrane region" description="Helical" evidence="8">
    <location>
        <begin position="31"/>
        <end position="49"/>
    </location>
</feature>
<dbReference type="GO" id="GO:0015144">
    <property type="term" value="F:carbohydrate transmembrane transporter activity"/>
    <property type="evidence" value="ECO:0007669"/>
    <property type="project" value="InterPro"/>
</dbReference>
<dbReference type="GeneID" id="65916971"/>
<feature type="transmembrane region" description="Helical" evidence="8">
    <location>
        <begin position="117"/>
        <end position="140"/>
    </location>
</feature>
<feature type="transmembrane region" description="Helical" evidence="8">
    <location>
        <begin position="152"/>
        <end position="169"/>
    </location>
</feature>
<evidence type="ECO:0000256" key="5">
    <source>
        <dbReference type="ARBA" id="ARBA00022692"/>
    </source>
</evidence>
<evidence type="ECO:0000256" key="6">
    <source>
        <dbReference type="ARBA" id="ARBA00022989"/>
    </source>
</evidence>
<reference evidence="9 10" key="1">
    <citation type="submission" date="2016-10" db="EMBL/GenBank/DDBJ databases">
        <title>The whole genome sequencing and assembly of L. cotyniformis subsp. torquens DSM 20004 strain.</title>
        <authorList>
            <person name="Park M.-K."/>
            <person name="Lee Y.-J."/>
            <person name="Yi H."/>
            <person name="Bahn Y.-S."/>
            <person name="Kim J.F."/>
            <person name="Lee D.-W."/>
        </authorList>
    </citation>
    <scope>NUCLEOTIDE SEQUENCE [LARGE SCALE GENOMIC DNA]</scope>
    <source>
        <strain evidence="9 10">DSM 20004</strain>
    </source>
</reference>
<evidence type="ECO:0000256" key="8">
    <source>
        <dbReference type="SAM" id="Phobius"/>
    </source>
</evidence>
<keyword evidence="5 8" id="KW-0812">Transmembrane</keyword>
<comment type="similarity">
    <text evidence="2">Belongs to the GRP transporter (TC 2.A.7.5) family.</text>
</comment>
<evidence type="ECO:0000256" key="4">
    <source>
        <dbReference type="ARBA" id="ARBA00022597"/>
    </source>
</evidence>
<dbReference type="Proteomes" id="UP000223559">
    <property type="component" value="Chromosome"/>
</dbReference>
<keyword evidence="4 9" id="KW-0762">Sugar transport</keyword>
<evidence type="ECO:0000256" key="7">
    <source>
        <dbReference type="ARBA" id="ARBA00023136"/>
    </source>
</evidence>
<dbReference type="SUPFAM" id="SSF103481">
    <property type="entry name" value="Multidrug resistance efflux transporter EmrE"/>
    <property type="match status" value="2"/>
</dbReference>
<protein>
    <submittedName>
        <fullName evidence="9">Sugar transporter</fullName>
    </submittedName>
</protein>
<gene>
    <name evidence="9" type="ORF">LC20004_07035</name>
</gene>
<dbReference type="Gene3D" id="1.10.3730.20">
    <property type="match status" value="1"/>
</dbReference>
<dbReference type="PANTHER" id="PTHR16119">
    <property type="entry name" value="TRANSMEMBRANE PROTEIN 144"/>
    <property type="match status" value="1"/>
</dbReference>
<dbReference type="Pfam" id="PF06800">
    <property type="entry name" value="Sugar_transport"/>
    <property type="match status" value="1"/>
</dbReference>
<name>A0A2D1KSD4_9LACO</name>
<dbReference type="CDD" id="cd23110">
    <property type="entry name" value="GRP"/>
    <property type="match status" value="1"/>
</dbReference>
<dbReference type="KEGG" id="lcy:LC20004_07035"/>
<feature type="transmembrane region" description="Helical" evidence="8">
    <location>
        <begin position="56"/>
        <end position="74"/>
    </location>
</feature>
<feature type="transmembrane region" description="Helical" evidence="8">
    <location>
        <begin position="234"/>
        <end position="257"/>
    </location>
</feature>
<dbReference type="GO" id="GO:0005886">
    <property type="term" value="C:plasma membrane"/>
    <property type="evidence" value="ECO:0007669"/>
    <property type="project" value="UniProtKB-SubCell"/>
</dbReference>
<evidence type="ECO:0000313" key="9">
    <source>
        <dbReference type="EMBL" id="ATO45024.1"/>
    </source>
</evidence>
<keyword evidence="6 8" id="KW-1133">Transmembrane helix</keyword>
<dbReference type="EMBL" id="CP017697">
    <property type="protein sequence ID" value="ATO45024.1"/>
    <property type="molecule type" value="Genomic_DNA"/>
</dbReference>
<keyword evidence="7 8" id="KW-0472">Membrane</keyword>
<feature type="transmembrane region" description="Helical" evidence="8">
    <location>
        <begin position="266"/>
        <end position="285"/>
    </location>
</feature>
<sequence length="286" mass="30381">MNLFLMLLPAIAWGILPLAVAKVKGQPINQIFGTAVGTLLASVVVFLVMRPSISTLNFILAMVTGAFWVMGQLGQYTGFRELGVSQTMPISTGLQLVGTSLIGVLIFGEWASTSAKLFGALGIVLLIVGSIFTAVHDSGIQQEPNPRRKSTLVMLVLTTIGFLVFNTIPKAMSSSGLAIFLPESIGMVLAVLAYVAVTRQPQVLRAKASWQSVLAGLIFSVASVSYILSVRANGVNSAFVVSQLSVVLSTLGGMLFLHEHKSRRELIFTLLGLVLIVAGAITTTMF</sequence>
<evidence type="ECO:0000256" key="2">
    <source>
        <dbReference type="ARBA" id="ARBA00006117"/>
    </source>
</evidence>
<evidence type="ECO:0000256" key="3">
    <source>
        <dbReference type="ARBA" id="ARBA00022448"/>
    </source>
</evidence>
<keyword evidence="10" id="KW-1185">Reference proteome</keyword>